<evidence type="ECO:0000256" key="3">
    <source>
        <dbReference type="ARBA" id="ARBA00022989"/>
    </source>
</evidence>
<dbReference type="InterPro" id="IPR020846">
    <property type="entry name" value="MFS_dom"/>
</dbReference>
<dbReference type="PANTHER" id="PTHR48021:SF1">
    <property type="entry name" value="GH07001P-RELATED"/>
    <property type="match status" value="1"/>
</dbReference>
<dbReference type="InterPro" id="IPR036259">
    <property type="entry name" value="MFS_trans_sf"/>
</dbReference>
<feature type="domain" description="Major facilitator superfamily (MFS) profile" evidence="6">
    <location>
        <begin position="11"/>
        <end position="444"/>
    </location>
</feature>
<keyword evidence="3 5" id="KW-1133">Transmembrane helix</keyword>
<keyword evidence="8" id="KW-1185">Reference proteome</keyword>
<evidence type="ECO:0000256" key="2">
    <source>
        <dbReference type="ARBA" id="ARBA00022692"/>
    </source>
</evidence>
<dbReference type="InterPro" id="IPR005828">
    <property type="entry name" value="MFS_sugar_transport-like"/>
</dbReference>
<evidence type="ECO:0000259" key="6">
    <source>
        <dbReference type="PROSITE" id="PS50850"/>
    </source>
</evidence>
<accession>A0ABN8IVK8</accession>
<feature type="transmembrane region" description="Helical" evidence="5">
    <location>
        <begin position="104"/>
        <end position="124"/>
    </location>
</feature>
<organism evidence="7 8">
    <name type="scientific">Iphiclides podalirius</name>
    <name type="common">scarce swallowtail</name>
    <dbReference type="NCBI Taxonomy" id="110791"/>
    <lineage>
        <taxon>Eukaryota</taxon>
        <taxon>Metazoa</taxon>
        <taxon>Ecdysozoa</taxon>
        <taxon>Arthropoda</taxon>
        <taxon>Hexapoda</taxon>
        <taxon>Insecta</taxon>
        <taxon>Pterygota</taxon>
        <taxon>Neoptera</taxon>
        <taxon>Endopterygota</taxon>
        <taxon>Lepidoptera</taxon>
        <taxon>Glossata</taxon>
        <taxon>Ditrysia</taxon>
        <taxon>Papilionoidea</taxon>
        <taxon>Papilionidae</taxon>
        <taxon>Papilioninae</taxon>
        <taxon>Iphiclides</taxon>
    </lineage>
</organism>
<sequence length="476" mass="52714">MRSQILRQSLVISGLVICSITNGFIFGQMSGMLADLHINKNSTGITDDEISWIASSINVTSVCGFAFAACLTEKVGRRRAFTGLALPIVANWILLYYADGFPLLMISRIIVGVCFGGVLLMNIISTGEYTSPNNRAFYLNMITSVGPAVGTALGHVFGLLYHWRIVSLIGIIPTALGALLPCFWVESPSWLASKGKFEECDKAFRSLHGHRPGAEVELQLLTELEKCKLRKMKEIDSNTGVNKLLTAAKRKYFWHLLLLSCVINVYVVAAGKLLFSTLAITMLQEITGSPDILLFTLIVDGFSILGSCLSCVLIKRVSMRGLLFSTGIVANILLIILSACLYFKPEKDLYFPWINSILLGLYFIVVNAGPYPVLEALMGEIFPLELKAYCFFLSGIVLGLLLFLSLKTASFLFATIGYHGVFLLNTGVMSICLLYVWIRLPETKGRTMQEIEMYFKNNKFDKVEDLINGEQIKILI</sequence>
<comment type="subcellular location">
    <subcellularLocation>
        <location evidence="1">Membrane</location>
        <topology evidence="1">Multi-pass membrane protein</topology>
    </subcellularLocation>
</comment>
<keyword evidence="4 5" id="KW-0472">Membrane</keyword>
<reference evidence="7" key="1">
    <citation type="submission" date="2022-03" db="EMBL/GenBank/DDBJ databases">
        <authorList>
            <person name="Martin H S."/>
        </authorList>
    </citation>
    <scope>NUCLEOTIDE SEQUENCE</scope>
</reference>
<gene>
    <name evidence="7" type="ORF">IPOD504_LOCUS12809</name>
</gene>
<feature type="transmembrane region" description="Helical" evidence="5">
    <location>
        <begin position="50"/>
        <end position="71"/>
    </location>
</feature>
<evidence type="ECO:0000256" key="1">
    <source>
        <dbReference type="ARBA" id="ARBA00004141"/>
    </source>
</evidence>
<feature type="transmembrane region" description="Helical" evidence="5">
    <location>
        <begin position="292"/>
        <end position="314"/>
    </location>
</feature>
<feature type="transmembrane region" description="Helical" evidence="5">
    <location>
        <begin position="321"/>
        <end position="344"/>
    </location>
</feature>
<feature type="non-terminal residue" evidence="7">
    <location>
        <position position="476"/>
    </location>
</feature>
<dbReference type="SUPFAM" id="SSF103473">
    <property type="entry name" value="MFS general substrate transporter"/>
    <property type="match status" value="1"/>
</dbReference>
<name>A0ABN8IVK8_9NEOP</name>
<feature type="transmembrane region" description="Helical" evidence="5">
    <location>
        <begin position="12"/>
        <end position="30"/>
    </location>
</feature>
<dbReference type="Pfam" id="PF00083">
    <property type="entry name" value="Sugar_tr"/>
    <property type="match status" value="1"/>
</dbReference>
<dbReference type="InterPro" id="IPR050549">
    <property type="entry name" value="MFS_Trehalose_Transporter"/>
</dbReference>
<feature type="transmembrane region" description="Helical" evidence="5">
    <location>
        <begin position="416"/>
        <end position="438"/>
    </location>
</feature>
<evidence type="ECO:0000256" key="5">
    <source>
        <dbReference type="SAM" id="Phobius"/>
    </source>
</evidence>
<keyword evidence="2 5" id="KW-0812">Transmembrane</keyword>
<dbReference type="EMBL" id="OW152842">
    <property type="protein sequence ID" value="CAH2064585.1"/>
    <property type="molecule type" value="Genomic_DNA"/>
</dbReference>
<dbReference type="PROSITE" id="PS50850">
    <property type="entry name" value="MFS"/>
    <property type="match status" value="1"/>
</dbReference>
<feature type="transmembrane region" description="Helical" evidence="5">
    <location>
        <begin position="163"/>
        <end position="185"/>
    </location>
</feature>
<dbReference type="Proteomes" id="UP000837857">
    <property type="component" value="Chromosome 30"/>
</dbReference>
<evidence type="ECO:0000256" key="4">
    <source>
        <dbReference type="ARBA" id="ARBA00023136"/>
    </source>
</evidence>
<dbReference type="Gene3D" id="1.20.1250.20">
    <property type="entry name" value="MFS general substrate transporter like domains"/>
    <property type="match status" value="1"/>
</dbReference>
<protein>
    <recommendedName>
        <fullName evidence="6">Major facilitator superfamily (MFS) profile domain-containing protein</fullName>
    </recommendedName>
</protein>
<feature type="transmembrane region" description="Helical" evidence="5">
    <location>
        <begin position="80"/>
        <end position="98"/>
    </location>
</feature>
<feature type="transmembrane region" description="Helical" evidence="5">
    <location>
        <begin position="386"/>
        <end position="404"/>
    </location>
</feature>
<feature type="transmembrane region" description="Helical" evidence="5">
    <location>
        <begin position="252"/>
        <end position="280"/>
    </location>
</feature>
<feature type="transmembrane region" description="Helical" evidence="5">
    <location>
        <begin position="350"/>
        <end position="374"/>
    </location>
</feature>
<dbReference type="PANTHER" id="PTHR48021">
    <property type="match status" value="1"/>
</dbReference>
<evidence type="ECO:0000313" key="7">
    <source>
        <dbReference type="EMBL" id="CAH2064585.1"/>
    </source>
</evidence>
<proteinExistence type="predicted"/>
<feature type="transmembrane region" description="Helical" evidence="5">
    <location>
        <begin position="136"/>
        <end position="157"/>
    </location>
</feature>
<evidence type="ECO:0000313" key="8">
    <source>
        <dbReference type="Proteomes" id="UP000837857"/>
    </source>
</evidence>